<dbReference type="AlphaFoldDB" id="A0A9P5ZCW1"/>
<reference evidence="2" key="1">
    <citation type="submission" date="2020-11" db="EMBL/GenBank/DDBJ databases">
        <authorList>
            <consortium name="DOE Joint Genome Institute"/>
            <person name="Ahrendt S."/>
            <person name="Riley R."/>
            <person name="Andreopoulos W."/>
            <person name="Labutti K."/>
            <person name="Pangilinan J."/>
            <person name="Ruiz-Duenas F.J."/>
            <person name="Barrasa J.M."/>
            <person name="Sanchez-Garcia M."/>
            <person name="Camarero S."/>
            <person name="Miyauchi S."/>
            <person name="Serrano A."/>
            <person name="Linde D."/>
            <person name="Babiker R."/>
            <person name="Drula E."/>
            <person name="Ayuso-Fernandez I."/>
            <person name="Pacheco R."/>
            <person name="Padilla G."/>
            <person name="Ferreira P."/>
            <person name="Barriuso J."/>
            <person name="Kellner H."/>
            <person name="Castanera R."/>
            <person name="Alfaro M."/>
            <person name="Ramirez L."/>
            <person name="Pisabarro A.G."/>
            <person name="Kuo A."/>
            <person name="Tritt A."/>
            <person name="Lipzen A."/>
            <person name="He G."/>
            <person name="Yan M."/>
            <person name="Ng V."/>
            <person name="Cullen D."/>
            <person name="Martin F."/>
            <person name="Rosso M.-N."/>
            <person name="Henrissat B."/>
            <person name="Hibbett D."/>
            <person name="Martinez A.T."/>
            <person name="Grigoriev I.V."/>
        </authorList>
    </citation>
    <scope>NUCLEOTIDE SEQUENCE</scope>
    <source>
        <strain evidence="2">CIRM-BRFM 674</strain>
    </source>
</reference>
<dbReference type="Proteomes" id="UP000807469">
    <property type="component" value="Unassembled WGS sequence"/>
</dbReference>
<keyword evidence="3" id="KW-1185">Reference proteome</keyword>
<feature type="region of interest" description="Disordered" evidence="1">
    <location>
        <begin position="76"/>
        <end position="99"/>
    </location>
</feature>
<gene>
    <name evidence="2" type="ORF">BDN70DRAFT_456744</name>
</gene>
<organism evidence="2 3">
    <name type="scientific">Pholiota conissans</name>
    <dbReference type="NCBI Taxonomy" id="109636"/>
    <lineage>
        <taxon>Eukaryota</taxon>
        <taxon>Fungi</taxon>
        <taxon>Dikarya</taxon>
        <taxon>Basidiomycota</taxon>
        <taxon>Agaricomycotina</taxon>
        <taxon>Agaricomycetes</taxon>
        <taxon>Agaricomycetidae</taxon>
        <taxon>Agaricales</taxon>
        <taxon>Agaricineae</taxon>
        <taxon>Strophariaceae</taxon>
        <taxon>Pholiota</taxon>
    </lineage>
</organism>
<comment type="caution">
    <text evidence="2">The sequence shown here is derived from an EMBL/GenBank/DDBJ whole genome shotgun (WGS) entry which is preliminary data.</text>
</comment>
<protein>
    <submittedName>
        <fullName evidence="2">Uncharacterized protein</fullName>
    </submittedName>
</protein>
<sequence>MQNGNVFADGYSHNDSGFLHRAPNSSRSGKGIVRRPTAPLTSVPEHVNGASQLRDVLVNGDNQPFKRPAIAIRTTSPFLEPNGGTTAHMESTPKPTKFDPMQAFRNSFLGKTTDNEDLSQTSSVARWKGKDKALPVVDDSMERIRQSKLSTKAIEIREWLQGKSGTGMHRTAPTSRKTANRNAEPDNSNSRQPKMGTIRSLFKNNRPPPPPKDRGPKPGQTYEIINNRVVENTEDRTVEISTWREQPVQRTKSNDDERMSIYYLSADEYPQDGEFANTTIAKVEWKVDASDSVFLEHSRAGSSRSGNKQSLTNGNVPEKEQTPKLIERQRSISIREAVSPIQRERTISPSTSEKAPSVSAKAHPIQVTVETVDNTAGSSTPVKNPATRRVSRQRSRHKDYALGNTEGLQSPLHPTRSVSTISRTISVSSVQFEGVLQSCEPSLSHIAPMLRNLGIRSVEHLKAVAKLSPTIRDREIKEDALRLGITIVEWAILLDKISVL</sequence>
<accession>A0A9P5ZCW1</accession>
<dbReference type="OrthoDB" id="2989516at2759"/>
<feature type="compositionally biased region" description="Polar residues" evidence="1">
    <location>
        <begin position="300"/>
        <end position="315"/>
    </location>
</feature>
<name>A0A9P5ZCW1_9AGAR</name>
<feature type="region of interest" description="Disordered" evidence="1">
    <location>
        <begin position="374"/>
        <end position="396"/>
    </location>
</feature>
<feature type="compositionally biased region" description="Polar residues" evidence="1">
    <location>
        <begin position="172"/>
        <end position="192"/>
    </location>
</feature>
<evidence type="ECO:0000256" key="1">
    <source>
        <dbReference type="SAM" id="MobiDB-lite"/>
    </source>
</evidence>
<feature type="compositionally biased region" description="Basic and acidic residues" evidence="1">
    <location>
        <begin position="317"/>
        <end position="330"/>
    </location>
</feature>
<feature type="region of interest" description="Disordered" evidence="1">
    <location>
        <begin position="1"/>
        <end position="44"/>
    </location>
</feature>
<feature type="compositionally biased region" description="Polar residues" evidence="1">
    <location>
        <begin position="76"/>
        <end position="89"/>
    </location>
</feature>
<feature type="region of interest" description="Disordered" evidence="1">
    <location>
        <begin position="297"/>
        <end position="362"/>
    </location>
</feature>
<evidence type="ECO:0000313" key="3">
    <source>
        <dbReference type="Proteomes" id="UP000807469"/>
    </source>
</evidence>
<evidence type="ECO:0000313" key="2">
    <source>
        <dbReference type="EMBL" id="KAF9485748.1"/>
    </source>
</evidence>
<feature type="region of interest" description="Disordered" evidence="1">
    <location>
        <begin position="160"/>
        <end position="221"/>
    </location>
</feature>
<dbReference type="EMBL" id="MU155133">
    <property type="protein sequence ID" value="KAF9485748.1"/>
    <property type="molecule type" value="Genomic_DNA"/>
</dbReference>
<proteinExistence type="predicted"/>